<organism evidence="1 2">
    <name type="scientific">Sporothrix eucalyptigena</name>
    <dbReference type="NCBI Taxonomy" id="1812306"/>
    <lineage>
        <taxon>Eukaryota</taxon>
        <taxon>Fungi</taxon>
        <taxon>Dikarya</taxon>
        <taxon>Ascomycota</taxon>
        <taxon>Pezizomycotina</taxon>
        <taxon>Sordariomycetes</taxon>
        <taxon>Sordariomycetidae</taxon>
        <taxon>Ophiostomatales</taxon>
        <taxon>Ophiostomataceae</taxon>
        <taxon>Sporothrix</taxon>
    </lineage>
</organism>
<dbReference type="EMBL" id="CAWUHD010000109">
    <property type="protein sequence ID" value="CAK7232194.1"/>
    <property type="molecule type" value="Genomic_DNA"/>
</dbReference>
<comment type="caution">
    <text evidence="1">The sequence shown here is derived from an EMBL/GenBank/DDBJ whole genome shotgun (WGS) entry which is preliminary data.</text>
</comment>
<proteinExistence type="predicted"/>
<reference evidence="1 2" key="1">
    <citation type="submission" date="2024-01" db="EMBL/GenBank/DDBJ databases">
        <authorList>
            <person name="Allen C."/>
            <person name="Tagirdzhanova G."/>
        </authorList>
    </citation>
    <scope>NUCLEOTIDE SEQUENCE [LARGE SCALE GENOMIC DNA]</scope>
</reference>
<dbReference type="PANTHER" id="PTHR40619">
    <property type="entry name" value="FUNGAL STAND N-TERMINAL GOODBYE DOMAIN-CONTAINING PROTEIN"/>
    <property type="match status" value="1"/>
</dbReference>
<protein>
    <submittedName>
        <fullName evidence="1">Uncharacterized protein</fullName>
    </submittedName>
</protein>
<keyword evidence="2" id="KW-1185">Reference proteome</keyword>
<accession>A0ABP0CJC5</accession>
<name>A0ABP0CJC5_9PEZI</name>
<sequence>MATLKPAVQPNIVDLSDDEGCHLAAGNQHLDNSRVSAMYLRNHGDEIHEALDVRVNPTTYSEARRQFEVLKTPNAEAALEWYRKENNDMRFDVLNCSWDDLFEQMARAQGDHKDRVAHKGNWFRYLWRKAGTQKDAIEPWLQLIPDEYGLSLLRGAIAIVFHIAEKSHEKEKSLLDGFEMITETIHNAMSKNISFQRDPEMHACCQALYDTLVGGIADLIWSLKPEVKASMHGLNDFEKF</sequence>
<gene>
    <name evidence="1" type="ORF">SEUCBS140593_008180</name>
</gene>
<evidence type="ECO:0000313" key="1">
    <source>
        <dbReference type="EMBL" id="CAK7232194.1"/>
    </source>
</evidence>
<dbReference type="Proteomes" id="UP001642482">
    <property type="component" value="Unassembled WGS sequence"/>
</dbReference>
<dbReference type="PANTHER" id="PTHR40619:SF3">
    <property type="entry name" value="FUNGAL STAND N-TERMINAL GOODBYE DOMAIN-CONTAINING PROTEIN"/>
    <property type="match status" value="1"/>
</dbReference>
<evidence type="ECO:0000313" key="2">
    <source>
        <dbReference type="Proteomes" id="UP001642482"/>
    </source>
</evidence>